<keyword evidence="1" id="KW-0812">Transmembrane</keyword>
<dbReference type="Proteomes" id="UP000829196">
    <property type="component" value="Unassembled WGS sequence"/>
</dbReference>
<comment type="caution">
    <text evidence="2">The sequence shown here is derived from an EMBL/GenBank/DDBJ whole genome shotgun (WGS) entry which is preliminary data.</text>
</comment>
<evidence type="ECO:0000256" key="1">
    <source>
        <dbReference type="SAM" id="Phobius"/>
    </source>
</evidence>
<keyword evidence="1" id="KW-1133">Transmembrane helix</keyword>
<dbReference type="AlphaFoldDB" id="A0A8T3AVV1"/>
<evidence type="ECO:0008006" key="4">
    <source>
        <dbReference type="Google" id="ProtNLM"/>
    </source>
</evidence>
<name>A0A8T3AVV1_DENNO</name>
<keyword evidence="1" id="KW-0472">Membrane</keyword>
<protein>
    <recommendedName>
        <fullName evidence="4">Retrotransposon Copia-like N-terminal domain-containing protein</fullName>
    </recommendedName>
</protein>
<proteinExistence type="predicted"/>
<accession>A0A8T3AVV1</accession>
<evidence type="ECO:0000313" key="2">
    <source>
        <dbReference type="EMBL" id="KAI0500260.1"/>
    </source>
</evidence>
<dbReference type="PANTHER" id="PTHR47481">
    <property type="match status" value="1"/>
</dbReference>
<dbReference type="EMBL" id="JAGYWB010000013">
    <property type="protein sequence ID" value="KAI0500260.1"/>
    <property type="molecule type" value="Genomic_DNA"/>
</dbReference>
<evidence type="ECO:0000313" key="3">
    <source>
        <dbReference type="Proteomes" id="UP000829196"/>
    </source>
</evidence>
<dbReference type="PANTHER" id="PTHR47481:SF10">
    <property type="entry name" value="COPIA-LIKE POLYPROTEIN_RETROTRANSPOSON"/>
    <property type="match status" value="1"/>
</dbReference>
<reference evidence="2" key="1">
    <citation type="journal article" date="2022" name="Front. Genet.">
        <title>Chromosome-Scale Assembly of the Dendrobium nobile Genome Provides Insights Into the Molecular Mechanism of the Biosynthesis of the Medicinal Active Ingredient of Dendrobium.</title>
        <authorList>
            <person name="Xu Q."/>
            <person name="Niu S.-C."/>
            <person name="Li K.-L."/>
            <person name="Zheng P.-J."/>
            <person name="Zhang X.-J."/>
            <person name="Jia Y."/>
            <person name="Liu Y."/>
            <person name="Niu Y.-X."/>
            <person name="Yu L.-H."/>
            <person name="Chen D.-F."/>
            <person name="Zhang G.-Q."/>
        </authorList>
    </citation>
    <scope>NUCLEOTIDE SEQUENCE</scope>
    <source>
        <tissue evidence="2">Leaf</tissue>
    </source>
</reference>
<sequence>MDSSSSSSSHLSASMDTLPLDATGINSSLKFVLANLKNFVHSPLSTDNYPVWRSQIIKILRANGLESFLDSTFATPPKCITNPDGISSTNPAYSKWIFTDQNLAAAICATIFVSILPYVLNLETTSSIWSTLETRF</sequence>
<dbReference type="OrthoDB" id="7697411at2759"/>
<feature type="transmembrane region" description="Helical" evidence="1">
    <location>
        <begin position="103"/>
        <end position="120"/>
    </location>
</feature>
<organism evidence="2 3">
    <name type="scientific">Dendrobium nobile</name>
    <name type="common">Orchid</name>
    <dbReference type="NCBI Taxonomy" id="94219"/>
    <lineage>
        <taxon>Eukaryota</taxon>
        <taxon>Viridiplantae</taxon>
        <taxon>Streptophyta</taxon>
        <taxon>Embryophyta</taxon>
        <taxon>Tracheophyta</taxon>
        <taxon>Spermatophyta</taxon>
        <taxon>Magnoliopsida</taxon>
        <taxon>Liliopsida</taxon>
        <taxon>Asparagales</taxon>
        <taxon>Orchidaceae</taxon>
        <taxon>Epidendroideae</taxon>
        <taxon>Malaxideae</taxon>
        <taxon>Dendrobiinae</taxon>
        <taxon>Dendrobium</taxon>
    </lineage>
</organism>
<gene>
    <name evidence="2" type="ORF">KFK09_018470</name>
</gene>
<keyword evidence="3" id="KW-1185">Reference proteome</keyword>